<dbReference type="PANTHER" id="PTHR24302:SF15">
    <property type="entry name" value="FATTY-ACID PEROXYGENASE"/>
    <property type="match status" value="1"/>
</dbReference>
<dbReference type="GO" id="GO:0008395">
    <property type="term" value="F:steroid hydroxylase activity"/>
    <property type="evidence" value="ECO:0007669"/>
    <property type="project" value="TreeGrafter"/>
</dbReference>
<evidence type="ECO:0000256" key="5">
    <source>
        <dbReference type="ARBA" id="ARBA00023002"/>
    </source>
</evidence>
<dbReference type="CDD" id="cd11055">
    <property type="entry name" value="CYP3A-like"/>
    <property type="match status" value="1"/>
</dbReference>
<dbReference type="PANTHER" id="PTHR24302">
    <property type="entry name" value="CYTOCHROME P450 FAMILY 3"/>
    <property type="match status" value="1"/>
</dbReference>
<accession>A0A1X7URY4</accession>
<dbReference type="FunFam" id="1.10.630.10:FF:000182">
    <property type="entry name" value="Cytochrome P450 3A4"/>
    <property type="match status" value="1"/>
</dbReference>
<evidence type="ECO:0000256" key="6">
    <source>
        <dbReference type="ARBA" id="ARBA00023004"/>
    </source>
</evidence>
<evidence type="ECO:0000256" key="10">
    <source>
        <dbReference type="RuleBase" id="RU000461"/>
    </source>
</evidence>
<evidence type="ECO:0000256" key="1">
    <source>
        <dbReference type="ARBA" id="ARBA00001971"/>
    </source>
</evidence>
<dbReference type="InParanoid" id="A0A1X7URY4"/>
<dbReference type="InterPro" id="IPR002401">
    <property type="entry name" value="Cyt_P450_E_grp-I"/>
</dbReference>
<dbReference type="InterPro" id="IPR036396">
    <property type="entry name" value="Cyt_P450_sf"/>
</dbReference>
<name>A0A1X7URY4_AMPQE</name>
<comment type="cofactor">
    <cofactor evidence="1 9">
        <name>heme</name>
        <dbReference type="ChEBI" id="CHEBI:30413"/>
    </cofactor>
</comment>
<evidence type="ECO:0000256" key="7">
    <source>
        <dbReference type="ARBA" id="ARBA00023033"/>
    </source>
</evidence>
<keyword evidence="11" id="KW-0812">Transmembrane</keyword>
<evidence type="ECO:0000256" key="4">
    <source>
        <dbReference type="ARBA" id="ARBA00022723"/>
    </source>
</evidence>
<keyword evidence="5 10" id="KW-0560">Oxidoreductase</keyword>
<keyword evidence="3 9" id="KW-0349">Heme</keyword>
<evidence type="ECO:0000256" key="3">
    <source>
        <dbReference type="ARBA" id="ARBA00022617"/>
    </source>
</evidence>
<dbReference type="SUPFAM" id="SSF48264">
    <property type="entry name" value="Cytochrome P450"/>
    <property type="match status" value="1"/>
</dbReference>
<organism evidence="12">
    <name type="scientific">Amphimedon queenslandica</name>
    <name type="common">Sponge</name>
    <dbReference type="NCBI Taxonomy" id="400682"/>
    <lineage>
        <taxon>Eukaryota</taxon>
        <taxon>Metazoa</taxon>
        <taxon>Porifera</taxon>
        <taxon>Demospongiae</taxon>
        <taxon>Heteroscleromorpha</taxon>
        <taxon>Haplosclerida</taxon>
        <taxon>Niphatidae</taxon>
        <taxon>Amphimedon</taxon>
    </lineage>
</organism>
<dbReference type="InterPro" id="IPR017972">
    <property type="entry name" value="Cyt_P450_CS"/>
</dbReference>
<protein>
    <recommendedName>
        <fullName evidence="13">Cytochrome P450</fullName>
    </recommendedName>
</protein>
<evidence type="ECO:0000256" key="11">
    <source>
        <dbReference type="SAM" id="Phobius"/>
    </source>
</evidence>
<dbReference type="OrthoDB" id="1470350at2759"/>
<dbReference type="AlphaFoldDB" id="A0A1X7URY4"/>
<evidence type="ECO:0008006" key="13">
    <source>
        <dbReference type="Google" id="ProtNLM"/>
    </source>
</evidence>
<dbReference type="eggNOG" id="KOG0158">
    <property type="taxonomic scope" value="Eukaryota"/>
</dbReference>
<dbReference type="STRING" id="400682.A0A1X7URY4"/>
<evidence type="ECO:0000256" key="2">
    <source>
        <dbReference type="ARBA" id="ARBA00010617"/>
    </source>
</evidence>
<reference evidence="12" key="1">
    <citation type="submission" date="2017-05" db="UniProtKB">
        <authorList>
            <consortium name="EnsemblMetazoa"/>
        </authorList>
    </citation>
    <scope>IDENTIFICATION</scope>
</reference>
<dbReference type="GO" id="GO:0016705">
    <property type="term" value="F:oxidoreductase activity, acting on paired donors, with incorporation or reduction of molecular oxygen"/>
    <property type="evidence" value="ECO:0007669"/>
    <property type="project" value="InterPro"/>
</dbReference>
<keyword evidence="4 9" id="KW-0479">Metal-binding</keyword>
<dbReference type="PRINTS" id="PR00385">
    <property type="entry name" value="P450"/>
</dbReference>
<feature type="transmembrane region" description="Helical" evidence="11">
    <location>
        <begin position="6"/>
        <end position="21"/>
    </location>
</feature>
<evidence type="ECO:0000256" key="8">
    <source>
        <dbReference type="ARBA" id="ARBA00043906"/>
    </source>
</evidence>
<dbReference type="InterPro" id="IPR001128">
    <property type="entry name" value="Cyt_P450"/>
</dbReference>
<dbReference type="EnsemblMetazoa" id="Aqu2.1.30543_001">
    <property type="protein sequence ID" value="Aqu2.1.30543_001"/>
    <property type="gene ID" value="Aqu2.1.30543"/>
</dbReference>
<proteinExistence type="inferred from homology"/>
<dbReference type="PRINTS" id="PR00463">
    <property type="entry name" value="EP450I"/>
</dbReference>
<dbReference type="Gene3D" id="1.10.630.10">
    <property type="entry name" value="Cytochrome P450"/>
    <property type="match status" value="1"/>
</dbReference>
<dbReference type="PROSITE" id="PS00086">
    <property type="entry name" value="CYTOCHROME_P450"/>
    <property type="match status" value="1"/>
</dbReference>
<evidence type="ECO:0000313" key="12">
    <source>
        <dbReference type="EnsemblMetazoa" id="Aqu2.1.30543_001"/>
    </source>
</evidence>
<comment type="function">
    <text evidence="8">Cytochromes P450 are a group of heme-thiolate monooxygenases. They oxidize a variety of structurally unrelated compounds, including steroids, fatty acids, and xenobiotics.</text>
</comment>
<keyword evidence="11" id="KW-1133">Transmembrane helix</keyword>
<keyword evidence="11" id="KW-0472">Membrane</keyword>
<sequence>MWQLVILFLPLVLVYWWYYFYHAPYGILKRIGVPHPHPVIPFFGNGLVVLKLGYVKVLEKWISENGKVFGYYAGTAVNMVVADLDMIKEVTVKKFDHFMAMLKEPYAMSKVRKDNHIGSGLLFELDDDWKRIRRIVTPTFSSKKLKMMMPLIEKSCQTLNTVMEEISNKGQSFNILKLYNKFTLEVMLAVAFGSEVHLLKGEGSLLAEAAAGLFNDIDESVFVGEEILNSHFPLLSKFLNAMASKILPLSNHMKYINETSLQIIKSREGQLENSREKFNDFLQLLMDARAPDDENDSESSSESRNKLTSDQIVGLCFDFMAAGYETTASTLAYTTYLLALNPDEQERLCEAIDNYYQENEDASLYDASQNIPYLDWVIQEALRMYPPSPITIRVCKETCTINGVTFLKGCNVILPIQYLHYSPEYWDQPYAFKPSRFSPEGKEGRNPLSHIPFGWGPRSCIGMRFALMEAKACLVSILRKYRFERSPDTQVPLKFKLGILHLPVNGIFIKVKNK</sequence>
<dbReference type="InterPro" id="IPR050705">
    <property type="entry name" value="Cytochrome_P450_3A"/>
</dbReference>
<evidence type="ECO:0000256" key="9">
    <source>
        <dbReference type="PIRSR" id="PIRSR602401-1"/>
    </source>
</evidence>
<dbReference type="GO" id="GO:0005506">
    <property type="term" value="F:iron ion binding"/>
    <property type="evidence" value="ECO:0007669"/>
    <property type="project" value="InterPro"/>
</dbReference>
<keyword evidence="6 9" id="KW-0408">Iron</keyword>
<feature type="binding site" description="axial binding residue" evidence="9">
    <location>
        <position position="460"/>
    </location>
    <ligand>
        <name>heme</name>
        <dbReference type="ChEBI" id="CHEBI:30413"/>
    </ligand>
    <ligandPart>
        <name>Fe</name>
        <dbReference type="ChEBI" id="CHEBI:18248"/>
    </ligandPart>
</feature>
<keyword evidence="7 10" id="KW-0503">Monooxygenase</keyword>
<comment type="similarity">
    <text evidence="2 10">Belongs to the cytochrome P450 family.</text>
</comment>
<dbReference type="Pfam" id="PF00067">
    <property type="entry name" value="p450"/>
    <property type="match status" value="1"/>
</dbReference>
<dbReference type="GO" id="GO:0020037">
    <property type="term" value="F:heme binding"/>
    <property type="evidence" value="ECO:0007669"/>
    <property type="project" value="InterPro"/>
</dbReference>